<comment type="similarity">
    <text evidence="1">Belongs to the AHA1 family.</text>
</comment>
<sequence>MSTPIIVQYKINAPVETIWKALTDKNEMKSWYFDIPDFEMEVGKEFNFYEPGEEKKYHHQGELLEIIPNQRLQYSWSYPDFSKEKTFVTWELHPEEGVTFITLIHEDIDNFKDLGEGFSRKNFTEGWNAIIGQSLKMYAEN</sequence>
<gene>
    <name evidence="3" type="ORF">IW15_13615</name>
</gene>
<dbReference type="RefSeq" id="WP_034711982.1">
    <property type="nucleotide sequence ID" value="NZ_JPRH01000004.1"/>
</dbReference>
<evidence type="ECO:0000313" key="3">
    <source>
        <dbReference type="EMBL" id="KFF12562.1"/>
    </source>
</evidence>
<dbReference type="STRING" id="445961.IW15_13615"/>
<evidence type="ECO:0000256" key="1">
    <source>
        <dbReference type="ARBA" id="ARBA00006817"/>
    </source>
</evidence>
<comment type="caution">
    <text evidence="3">The sequence shown here is derived from an EMBL/GenBank/DDBJ whole genome shotgun (WGS) entry which is preliminary data.</text>
</comment>
<accession>A0A086A798</accession>
<name>A0A086A798_9FLAO</name>
<dbReference type="Gene3D" id="3.30.530.20">
    <property type="match status" value="1"/>
</dbReference>
<keyword evidence="4" id="KW-1185">Reference proteome</keyword>
<evidence type="ECO:0000313" key="4">
    <source>
        <dbReference type="Proteomes" id="UP000028705"/>
    </source>
</evidence>
<evidence type="ECO:0000259" key="2">
    <source>
        <dbReference type="Pfam" id="PF08327"/>
    </source>
</evidence>
<feature type="domain" description="Activator of Hsp90 ATPase homologue 1/2-like C-terminal" evidence="2">
    <location>
        <begin position="12"/>
        <end position="139"/>
    </location>
</feature>
<dbReference type="AlphaFoldDB" id="A0A086A798"/>
<dbReference type="InterPro" id="IPR023393">
    <property type="entry name" value="START-like_dom_sf"/>
</dbReference>
<dbReference type="Pfam" id="PF08327">
    <property type="entry name" value="AHSA1"/>
    <property type="match status" value="1"/>
</dbReference>
<dbReference type="SUPFAM" id="SSF55961">
    <property type="entry name" value="Bet v1-like"/>
    <property type="match status" value="1"/>
</dbReference>
<dbReference type="OrthoDB" id="2355173at2"/>
<dbReference type="EMBL" id="JPRH01000004">
    <property type="protein sequence ID" value="KFF12562.1"/>
    <property type="molecule type" value="Genomic_DNA"/>
</dbReference>
<dbReference type="CDD" id="cd07814">
    <property type="entry name" value="SRPBCC_CalC_Aha1-like"/>
    <property type="match status" value="1"/>
</dbReference>
<protein>
    <submittedName>
        <fullName evidence="3">ATPase</fullName>
    </submittedName>
</protein>
<proteinExistence type="inferred from homology"/>
<organism evidence="3 4">
    <name type="scientific">Chryseobacterium soli</name>
    <dbReference type="NCBI Taxonomy" id="445961"/>
    <lineage>
        <taxon>Bacteria</taxon>
        <taxon>Pseudomonadati</taxon>
        <taxon>Bacteroidota</taxon>
        <taxon>Flavobacteriia</taxon>
        <taxon>Flavobacteriales</taxon>
        <taxon>Weeksellaceae</taxon>
        <taxon>Chryseobacterium group</taxon>
        <taxon>Chryseobacterium</taxon>
    </lineage>
</organism>
<dbReference type="InterPro" id="IPR013538">
    <property type="entry name" value="ASHA1/2-like_C"/>
</dbReference>
<reference evidence="3 4" key="1">
    <citation type="submission" date="2014-07" db="EMBL/GenBank/DDBJ databases">
        <title>Genome of Chryseobacterium soli DSM 19298.</title>
        <authorList>
            <person name="Stropko S.J."/>
            <person name="Pipes S.E."/>
            <person name="Newman J."/>
        </authorList>
    </citation>
    <scope>NUCLEOTIDE SEQUENCE [LARGE SCALE GENOMIC DNA]</scope>
    <source>
        <strain evidence="3 4">DSM 19298</strain>
    </source>
</reference>
<dbReference type="Proteomes" id="UP000028705">
    <property type="component" value="Unassembled WGS sequence"/>
</dbReference>
<dbReference type="eggNOG" id="COG3832">
    <property type="taxonomic scope" value="Bacteria"/>
</dbReference>